<keyword evidence="4" id="KW-1185">Reference proteome</keyword>
<dbReference type="PANTHER" id="PTHR30157:SF0">
    <property type="entry name" value="NADPH-DEPENDENT FERRIC-CHELATE REDUCTASE"/>
    <property type="match status" value="1"/>
</dbReference>
<dbReference type="Proteomes" id="UP001501326">
    <property type="component" value="Unassembled WGS sequence"/>
</dbReference>
<sequence length="355" mass="37784">MSTATTVATTAVATTSEPTTLVTPVRVEAVERLSPAFMRVTFGGPGLADLSTADGFDTRFKVVFPGPTGLLPAPASTPEQWQESWRAMPDAERSPMRTYTIREITTARDEVRLVTDFVVHEASGDSDSLDGSGGQDSALGPACRWALSAAVGDVVHIVGPHRRSPMYGGTEFEPGDLRDLLLIGDETALPAIARILEDIGPGYTGHAFVEVPTAADIPVLPGHDLVDVTWLPRDGARQGRPLVAAVRAHLGLPPADLDAPLPEVPSTLDVEVWETPRYSSAGEDLGDPAASATRPVGAASVPTSPRPDLGDTYAWIAGESWCVRALRRVLVSELGVERSRVAFMGYWREGVAMRS</sequence>
<evidence type="ECO:0000256" key="1">
    <source>
        <dbReference type="SAM" id="MobiDB-lite"/>
    </source>
</evidence>
<name>A0ABN3UK70_9MICO</name>
<dbReference type="InterPro" id="IPR013113">
    <property type="entry name" value="SIP_FAD-bd"/>
</dbReference>
<organism evidence="3 4">
    <name type="scientific">Pedococcus aerophilus</name>
    <dbReference type="NCBI Taxonomy" id="436356"/>
    <lineage>
        <taxon>Bacteria</taxon>
        <taxon>Bacillati</taxon>
        <taxon>Actinomycetota</taxon>
        <taxon>Actinomycetes</taxon>
        <taxon>Micrococcales</taxon>
        <taxon>Intrasporangiaceae</taxon>
        <taxon>Pedococcus</taxon>
    </lineage>
</organism>
<dbReference type="InterPro" id="IPR039374">
    <property type="entry name" value="SIP_fam"/>
</dbReference>
<feature type="region of interest" description="Disordered" evidence="1">
    <location>
        <begin position="279"/>
        <end position="304"/>
    </location>
</feature>
<dbReference type="Gene3D" id="3.40.50.80">
    <property type="entry name" value="Nucleotide-binding domain of ferredoxin-NADP reductase (FNR) module"/>
    <property type="match status" value="1"/>
</dbReference>
<dbReference type="InterPro" id="IPR039261">
    <property type="entry name" value="FNR_nucleotide-bd"/>
</dbReference>
<evidence type="ECO:0000313" key="3">
    <source>
        <dbReference type="EMBL" id="GAA2734469.1"/>
    </source>
</evidence>
<reference evidence="3 4" key="1">
    <citation type="journal article" date="2019" name="Int. J. Syst. Evol. Microbiol.">
        <title>The Global Catalogue of Microorganisms (GCM) 10K type strain sequencing project: providing services to taxonomists for standard genome sequencing and annotation.</title>
        <authorList>
            <consortium name="The Broad Institute Genomics Platform"/>
            <consortium name="The Broad Institute Genome Sequencing Center for Infectious Disease"/>
            <person name="Wu L."/>
            <person name="Ma J."/>
        </authorList>
    </citation>
    <scope>NUCLEOTIDE SEQUENCE [LARGE SCALE GENOMIC DNA]</scope>
    <source>
        <strain evidence="3 4">JCM 16378</strain>
    </source>
</reference>
<gene>
    <name evidence="3" type="ORF">GCM10009867_14670</name>
</gene>
<comment type="caution">
    <text evidence="3">The sequence shown here is derived from an EMBL/GenBank/DDBJ whole genome shotgun (WGS) entry which is preliminary data.</text>
</comment>
<evidence type="ECO:0000259" key="2">
    <source>
        <dbReference type="PROSITE" id="PS51384"/>
    </source>
</evidence>
<evidence type="ECO:0000313" key="4">
    <source>
        <dbReference type="Proteomes" id="UP001501326"/>
    </source>
</evidence>
<dbReference type="InterPro" id="IPR007037">
    <property type="entry name" value="SIP_rossman_dom"/>
</dbReference>
<protein>
    <submittedName>
        <fullName evidence="3">Siderophore-interacting protein</fullName>
    </submittedName>
</protein>
<dbReference type="Pfam" id="PF04954">
    <property type="entry name" value="SIP"/>
    <property type="match status" value="1"/>
</dbReference>
<proteinExistence type="predicted"/>
<dbReference type="InterPro" id="IPR017927">
    <property type="entry name" value="FAD-bd_FR_type"/>
</dbReference>
<dbReference type="PROSITE" id="PS51384">
    <property type="entry name" value="FAD_FR"/>
    <property type="match status" value="1"/>
</dbReference>
<feature type="domain" description="FAD-binding FR-type" evidence="2">
    <location>
        <begin position="20"/>
        <end position="167"/>
    </location>
</feature>
<dbReference type="Pfam" id="PF08021">
    <property type="entry name" value="FAD_binding_9"/>
    <property type="match status" value="1"/>
</dbReference>
<dbReference type="EMBL" id="BAAARN010000001">
    <property type="protein sequence ID" value="GAA2734469.1"/>
    <property type="molecule type" value="Genomic_DNA"/>
</dbReference>
<dbReference type="Gene3D" id="2.40.30.10">
    <property type="entry name" value="Translation factors"/>
    <property type="match status" value="1"/>
</dbReference>
<dbReference type="SUPFAM" id="SSF63380">
    <property type="entry name" value="Riboflavin synthase domain-like"/>
    <property type="match status" value="1"/>
</dbReference>
<dbReference type="PANTHER" id="PTHR30157">
    <property type="entry name" value="FERRIC REDUCTASE, NADPH-DEPENDENT"/>
    <property type="match status" value="1"/>
</dbReference>
<dbReference type="RefSeq" id="WP_344191672.1">
    <property type="nucleotide sequence ID" value="NZ_BAAARN010000001.1"/>
</dbReference>
<accession>A0ABN3UK70</accession>
<dbReference type="CDD" id="cd06193">
    <property type="entry name" value="siderophore_interacting"/>
    <property type="match status" value="1"/>
</dbReference>
<dbReference type="InterPro" id="IPR017938">
    <property type="entry name" value="Riboflavin_synthase-like_b-brl"/>
</dbReference>